<evidence type="ECO:0000256" key="10">
    <source>
        <dbReference type="ARBA" id="ARBA00022989"/>
    </source>
</evidence>
<feature type="transmembrane region" description="Helical" evidence="16">
    <location>
        <begin position="38"/>
        <end position="60"/>
    </location>
</feature>
<keyword evidence="6" id="KW-0679">Respiratory chain</keyword>
<dbReference type="Proteomes" id="UP000314986">
    <property type="component" value="Unassembled WGS sequence"/>
</dbReference>
<dbReference type="AlphaFoldDB" id="A0A4W3J248"/>
<feature type="region of interest" description="Disordered" evidence="15">
    <location>
        <begin position="1"/>
        <end position="27"/>
    </location>
</feature>
<gene>
    <name evidence="17" type="primary">ndufa1</name>
</gene>
<sequence length="103" mass="11476">MLCGGRRPAPGSKAEAIDSRPKSLHSKGEDAAGMWYEVLPGVAIMYGALCVPGIATFYLHKLACGRKEKRTARLPYQWSLMERDRRLSGSNKYYKSKGLENIN</sequence>
<protein>
    <recommendedName>
        <fullName evidence="4">NADH dehydrogenase [ubiquinone] 1 alpha subcomplex subunit 1</fullName>
    </recommendedName>
    <alternativeName>
        <fullName evidence="14">Complex I-MWFE</fullName>
    </alternativeName>
    <alternativeName>
        <fullName evidence="13">NADH-ubiquinone oxidoreductase MWFE subunit</fullName>
    </alternativeName>
</protein>
<evidence type="ECO:0000256" key="5">
    <source>
        <dbReference type="ARBA" id="ARBA00022448"/>
    </source>
</evidence>
<reference evidence="17" key="4">
    <citation type="submission" date="2025-08" db="UniProtKB">
        <authorList>
            <consortium name="Ensembl"/>
        </authorList>
    </citation>
    <scope>IDENTIFICATION</scope>
</reference>
<evidence type="ECO:0000256" key="4">
    <source>
        <dbReference type="ARBA" id="ARBA00016392"/>
    </source>
</evidence>
<organism evidence="17 18">
    <name type="scientific">Callorhinchus milii</name>
    <name type="common">Ghost shark</name>
    <dbReference type="NCBI Taxonomy" id="7868"/>
    <lineage>
        <taxon>Eukaryota</taxon>
        <taxon>Metazoa</taxon>
        <taxon>Chordata</taxon>
        <taxon>Craniata</taxon>
        <taxon>Vertebrata</taxon>
        <taxon>Chondrichthyes</taxon>
        <taxon>Holocephali</taxon>
        <taxon>Chimaeriformes</taxon>
        <taxon>Callorhinchidae</taxon>
        <taxon>Callorhinchus</taxon>
    </lineage>
</organism>
<reference evidence="18" key="1">
    <citation type="journal article" date="2006" name="Science">
        <title>Ancient noncoding elements conserved in the human genome.</title>
        <authorList>
            <person name="Venkatesh B."/>
            <person name="Kirkness E.F."/>
            <person name="Loh Y.H."/>
            <person name="Halpern A.L."/>
            <person name="Lee A.P."/>
            <person name="Johnson J."/>
            <person name="Dandona N."/>
            <person name="Viswanathan L.D."/>
            <person name="Tay A."/>
            <person name="Venter J.C."/>
            <person name="Strausberg R.L."/>
            <person name="Brenner S."/>
        </authorList>
    </citation>
    <scope>NUCLEOTIDE SEQUENCE [LARGE SCALE GENOMIC DNA]</scope>
</reference>
<evidence type="ECO:0000256" key="13">
    <source>
        <dbReference type="ARBA" id="ARBA00029847"/>
    </source>
</evidence>
<dbReference type="OrthoDB" id="1920692at2759"/>
<evidence type="ECO:0000256" key="1">
    <source>
        <dbReference type="ARBA" id="ARBA00003195"/>
    </source>
</evidence>
<evidence type="ECO:0000256" key="2">
    <source>
        <dbReference type="ARBA" id="ARBA00004298"/>
    </source>
</evidence>
<evidence type="ECO:0000313" key="17">
    <source>
        <dbReference type="Ensembl" id="ENSCMIP00000033696.1"/>
    </source>
</evidence>
<keyword evidence="5" id="KW-0813">Transport</keyword>
<evidence type="ECO:0000256" key="16">
    <source>
        <dbReference type="SAM" id="Phobius"/>
    </source>
</evidence>
<evidence type="ECO:0000256" key="6">
    <source>
        <dbReference type="ARBA" id="ARBA00022660"/>
    </source>
</evidence>
<dbReference type="GO" id="GO:0005743">
    <property type="term" value="C:mitochondrial inner membrane"/>
    <property type="evidence" value="ECO:0007669"/>
    <property type="project" value="UniProtKB-SubCell"/>
</dbReference>
<name>A0A4W3J248_CALMI</name>
<dbReference type="InParanoid" id="A0A4W3J248"/>
<dbReference type="PANTHER" id="PTHR17098:SF2">
    <property type="entry name" value="NADH DEHYDROGENASE [UBIQUINONE] 1 ALPHA SUBCOMPLEX SUBUNIT 1"/>
    <property type="match status" value="1"/>
</dbReference>
<evidence type="ECO:0000256" key="8">
    <source>
        <dbReference type="ARBA" id="ARBA00022792"/>
    </source>
</evidence>
<dbReference type="OMA" id="WALMERD"/>
<dbReference type="InterPro" id="IPR017384">
    <property type="entry name" value="NADH_Ub_cplx-1_asu_su-1"/>
</dbReference>
<accession>A0A4W3J248</accession>
<evidence type="ECO:0000256" key="15">
    <source>
        <dbReference type="SAM" id="MobiDB-lite"/>
    </source>
</evidence>
<evidence type="ECO:0000313" key="18">
    <source>
        <dbReference type="Proteomes" id="UP000314986"/>
    </source>
</evidence>
<keyword evidence="18" id="KW-1185">Reference proteome</keyword>
<dbReference type="KEGG" id="cmk:103178436"/>
<evidence type="ECO:0000256" key="7">
    <source>
        <dbReference type="ARBA" id="ARBA00022692"/>
    </source>
</evidence>
<dbReference type="PANTHER" id="PTHR17098">
    <property type="entry name" value="NADH-UBIQUINONE OXIDOREDUCTASE MWFE SUBUNIT"/>
    <property type="match status" value="1"/>
</dbReference>
<reference evidence="17" key="5">
    <citation type="submission" date="2025-09" db="UniProtKB">
        <authorList>
            <consortium name="Ensembl"/>
        </authorList>
    </citation>
    <scope>IDENTIFICATION</scope>
</reference>
<keyword evidence="10 16" id="KW-1133">Transmembrane helix</keyword>
<keyword evidence="8" id="KW-0999">Mitochondrion inner membrane</keyword>
<comment type="function">
    <text evidence="1">Accessory subunit of the mitochondrial membrane respiratory chain NADH dehydrogenase (Complex I), that is believed not to be involved in catalysis. Complex I functions in the transfer of electrons from NADH to the respiratory chain. The immediate electron acceptor for the enzyme is believed to be ubiquinone.</text>
</comment>
<keyword evidence="9" id="KW-0249">Electron transport</keyword>
<evidence type="ECO:0000256" key="11">
    <source>
        <dbReference type="ARBA" id="ARBA00023128"/>
    </source>
</evidence>
<dbReference type="STRING" id="7868.ENSCMIP00000033696"/>
<reference evidence="18" key="3">
    <citation type="journal article" date="2014" name="Nature">
        <title>Elephant shark genome provides unique insights into gnathostome evolution.</title>
        <authorList>
            <consortium name="International Elephant Shark Genome Sequencing Consortium"/>
            <person name="Venkatesh B."/>
            <person name="Lee A.P."/>
            <person name="Ravi V."/>
            <person name="Maurya A.K."/>
            <person name="Lian M.M."/>
            <person name="Swann J.B."/>
            <person name="Ohta Y."/>
            <person name="Flajnik M.F."/>
            <person name="Sutoh Y."/>
            <person name="Kasahara M."/>
            <person name="Hoon S."/>
            <person name="Gangu V."/>
            <person name="Roy S.W."/>
            <person name="Irimia M."/>
            <person name="Korzh V."/>
            <person name="Kondrychyn I."/>
            <person name="Lim Z.W."/>
            <person name="Tay B.H."/>
            <person name="Tohari S."/>
            <person name="Kong K.W."/>
            <person name="Ho S."/>
            <person name="Lorente-Galdos B."/>
            <person name="Quilez J."/>
            <person name="Marques-Bonet T."/>
            <person name="Raney B.J."/>
            <person name="Ingham P.W."/>
            <person name="Tay A."/>
            <person name="Hillier L.W."/>
            <person name="Minx P."/>
            <person name="Boehm T."/>
            <person name="Wilson R.K."/>
            <person name="Brenner S."/>
            <person name="Warren W.C."/>
        </authorList>
    </citation>
    <scope>NUCLEOTIDE SEQUENCE [LARGE SCALE GENOMIC DNA]</scope>
</reference>
<reference evidence="18" key="2">
    <citation type="journal article" date="2007" name="PLoS Biol.">
        <title>Survey sequencing and comparative analysis of the elephant shark (Callorhinchus milii) genome.</title>
        <authorList>
            <person name="Venkatesh B."/>
            <person name="Kirkness E.F."/>
            <person name="Loh Y.H."/>
            <person name="Halpern A.L."/>
            <person name="Lee A.P."/>
            <person name="Johnson J."/>
            <person name="Dandona N."/>
            <person name="Viswanathan L.D."/>
            <person name="Tay A."/>
            <person name="Venter J.C."/>
            <person name="Strausberg R.L."/>
            <person name="Brenner S."/>
        </authorList>
    </citation>
    <scope>NUCLEOTIDE SEQUENCE [LARGE SCALE GENOMIC DNA]</scope>
</reference>
<comment type="subcellular location">
    <subcellularLocation>
        <location evidence="2">Mitochondrion inner membrane</location>
        <topology evidence="2">Single-pass membrane protein</topology>
        <orientation evidence="2">Matrix side</orientation>
    </subcellularLocation>
</comment>
<dbReference type="GeneID" id="103178436"/>
<evidence type="ECO:0000256" key="3">
    <source>
        <dbReference type="ARBA" id="ARBA00009960"/>
    </source>
</evidence>
<proteinExistence type="inferred from homology"/>
<dbReference type="CTD" id="4694"/>
<keyword evidence="12 16" id="KW-0472">Membrane</keyword>
<keyword evidence="11" id="KW-0496">Mitochondrion</keyword>
<evidence type="ECO:0000256" key="12">
    <source>
        <dbReference type="ARBA" id="ARBA00023136"/>
    </source>
</evidence>
<evidence type="ECO:0000256" key="14">
    <source>
        <dbReference type="ARBA" id="ARBA00033255"/>
    </source>
</evidence>
<dbReference type="Ensembl" id="ENSCMIT00000034205.1">
    <property type="protein sequence ID" value="ENSCMIP00000033696.1"/>
    <property type="gene ID" value="ENSCMIG00000014367.1"/>
</dbReference>
<comment type="similarity">
    <text evidence="3">Belongs to the complex I NDUFA1 subunit family.</text>
</comment>
<evidence type="ECO:0000256" key="9">
    <source>
        <dbReference type="ARBA" id="ARBA00022982"/>
    </source>
</evidence>
<dbReference type="Pfam" id="PF15879">
    <property type="entry name" value="MWFE"/>
    <property type="match status" value="1"/>
</dbReference>
<dbReference type="RefSeq" id="XP_007891361.1">
    <property type="nucleotide sequence ID" value="XM_007893170.2"/>
</dbReference>
<keyword evidence="7 16" id="KW-0812">Transmembrane</keyword>
<dbReference type="GeneTree" id="ENSGT00390000007560"/>
<feature type="compositionally biased region" description="Basic and acidic residues" evidence="15">
    <location>
        <begin position="15"/>
        <end position="27"/>
    </location>
</feature>